<proteinExistence type="predicted"/>
<dbReference type="PROSITE" id="PS51918">
    <property type="entry name" value="RADICAL_SAM"/>
    <property type="match status" value="1"/>
</dbReference>
<dbReference type="GO" id="GO:0031419">
    <property type="term" value="F:cobalamin binding"/>
    <property type="evidence" value="ECO:0007669"/>
    <property type="project" value="InterPro"/>
</dbReference>
<dbReference type="Pfam" id="PF02310">
    <property type="entry name" value="B12-binding"/>
    <property type="match status" value="1"/>
</dbReference>
<keyword evidence="3" id="KW-0949">S-adenosyl-L-methionine</keyword>
<name>X1SD56_9ZZZZ</name>
<dbReference type="CDD" id="cd01335">
    <property type="entry name" value="Radical_SAM"/>
    <property type="match status" value="1"/>
</dbReference>
<evidence type="ECO:0000256" key="3">
    <source>
        <dbReference type="ARBA" id="ARBA00022691"/>
    </source>
</evidence>
<evidence type="ECO:0000256" key="5">
    <source>
        <dbReference type="ARBA" id="ARBA00023004"/>
    </source>
</evidence>
<dbReference type="SUPFAM" id="SSF102114">
    <property type="entry name" value="Radical SAM enzymes"/>
    <property type="match status" value="1"/>
</dbReference>
<dbReference type="Gene3D" id="3.40.50.280">
    <property type="entry name" value="Cobalamin-binding domain"/>
    <property type="match status" value="1"/>
</dbReference>
<gene>
    <name evidence="9" type="ORF">S12H4_32498</name>
</gene>
<keyword evidence="4" id="KW-0479">Metal-binding</keyword>
<feature type="domain" description="B12-binding" evidence="7">
    <location>
        <begin position="1"/>
        <end position="84"/>
    </location>
</feature>
<dbReference type="GO" id="GO:0046872">
    <property type="term" value="F:metal ion binding"/>
    <property type="evidence" value="ECO:0007669"/>
    <property type="project" value="UniProtKB-KW"/>
</dbReference>
<dbReference type="PANTHER" id="PTHR43409:SF7">
    <property type="entry name" value="BLL1977 PROTEIN"/>
    <property type="match status" value="1"/>
</dbReference>
<dbReference type="InterPro" id="IPR058240">
    <property type="entry name" value="rSAM_sf"/>
</dbReference>
<evidence type="ECO:0000256" key="1">
    <source>
        <dbReference type="ARBA" id="ARBA00001966"/>
    </source>
</evidence>
<evidence type="ECO:0000256" key="6">
    <source>
        <dbReference type="ARBA" id="ARBA00023014"/>
    </source>
</evidence>
<dbReference type="InterPro" id="IPR023404">
    <property type="entry name" value="rSAM_horseshoe"/>
</dbReference>
<accession>X1SD56</accession>
<protein>
    <submittedName>
        <fullName evidence="9">Uncharacterized protein</fullName>
    </submittedName>
</protein>
<dbReference type="GO" id="GO:0005829">
    <property type="term" value="C:cytosol"/>
    <property type="evidence" value="ECO:0007669"/>
    <property type="project" value="TreeGrafter"/>
</dbReference>
<dbReference type="Pfam" id="PF04055">
    <property type="entry name" value="Radical_SAM"/>
    <property type="match status" value="1"/>
</dbReference>
<dbReference type="GO" id="GO:0051539">
    <property type="term" value="F:4 iron, 4 sulfur cluster binding"/>
    <property type="evidence" value="ECO:0007669"/>
    <property type="project" value="UniProtKB-KW"/>
</dbReference>
<dbReference type="GO" id="GO:0003824">
    <property type="term" value="F:catalytic activity"/>
    <property type="evidence" value="ECO:0007669"/>
    <property type="project" value="InterPro"/>
</dbReference>
<dbReference type="SFLD" id="SFLDS00029">
    <property type="entry name" value="Radical_SAM"/>
    <property type="match status" value="1"/>
</dbReference>
<dbReference type="PANTHER" id="PTHR43409">
    <property type="entry name" value="ANAEROBIC MAGNESIUM-PROTOPORPHYRIN IX MONOMETHYL ESTER CYCLASE-RELATED"/>
    <property type="match status" value="1"/>
</dbReference>
<dbReference type="SFLD" id="SFLDG01123">
    <property type="entry name" value="methyltransferase_(Class_B)"/>
    <property type="match status" value="1"/>
</dbReference>
<comment type="caution">
    <text evidence="9">The sequence shown here is derived from an EMBL/GenBank/DDBJ whole genome shotgun (WGS) entry which is preliminary data.</text>
</comment>
<dbReference type="SUPFAM" id="SSF52242">
    <property type="entry name" value="Cobalamin (vitamin B12)-binding domain"/>
    <property type="match status" value="1"/>
</dbReference>
<keyword evidence="5" id="KW-0408">Iron</keyword>
<dbReference type="InterPro" id="IPR036724">
    <property type="entry name" value="Cobalamin-bd_sf"/>
</dbReference>
<dbReference type="CDD" id="cd02068">
    <property type="entry name" value="radical_SAM_B12_BD"/>
    <property type="match status" value="1"/>
</dbReference>
<evidence type="ECO:0000259" key="8">
    <source>
        <dbReference type="PROSITE" id="PS51918"/>
    </source>
</evidence>
<feature type="non-terminal residue" evidence="9">
    <location>
        <position position="276"/>
    </location>
</feature>
<dbReference type="AlphaFoldDB" id="X1SD56"/>
<feature type="domain" description="Radical SAM core" evidence="8">
    <location>
        <begin position="123"/>
        <end position="276"/>
    </location>
</feature>
<organism evidence="9">
    <name type="scientific">marine sediment metagenome</name>
    <dbReference type="NCBI Taxonomy" id="412755"/>
    <lineage>
        <taxon>unclassified sequences</taxon>
        <taxon>metagenomes</taxon>
        <taxon>ecological metagenomes</taxon>
    </lineage>
</organism>
<evidence type="ECO:0000313" key="9">
    <source>
        <dbReference type="EMBL" id="GAI90903.1"/>
    </source>
</evidence>
<sequence length="276" mass="31443">FTNFHDADIICMSGTTLEYPMNVECAKWVREHYPEIKIFLGGSHATAMFEEVWRDGCFDAICIGEGESVILEMVRRVEADEIEGFRFFEAGNFIKDLDTVPLPDRSLIEGDYGRNIFVNRKSYNGRGSESIITSRGCSFNCAFCASHSTWNGRTRYRSIDNIVAEIQQIKATGIRQFAIWDDNLTLHKKRCLVLCDELKKLNIIWRCLVRADRLDSDICEALFAAGCKEIWPGIESGDQRVLDFLDKHIDAEDMLEGCRNARRAGLKIKALFMIGT</sequence>
<keyword evidence="6" id="KW-0411">Iron-sulfur</keyword>
<dbReference type="Gene3D" id="3.80.30.20">
    <property type="entry name" value="tm_1862 like domain"/>
    <property type="match status" value="1"/>
</dbReference>
<feature type="non-terminal residue" evidence="9">
    <location>
        <position position="1"/>
    </location>
</feature>
<dbReference type="EMBL" id="BARW01019062">
    <property type="protein sequence ID" value="GAI90903.1"/>
    <property type="molecule type" value="Genomic_DNA"/>
</dbReference>
<reference evidence="9" key="1">
    <citation type="journal article" date="2014" name="Front. Microbiol.">
        <title>High frequency of phylogenetically diverse reductive dehalogenase-homologous genes in deep subseafloor sedimentary metagenomes.</title>
        <authorList>
            <person name="Kawai M."/>
            <person name="Futagami T."/>
            <person name="Toyoda A."/>
            <person name="Takaki Y."/>
            <person name="Nishi S."/>
            <person name="Hori S."/>
            <person name="Arai W."/>
            <person name="Tsubouchi T."/>
            <person name="Morono Y."/>
            <person name="Uchiyama I."/>
            <person name="Ito T."/>
            <person name="Fujiyama A."/>
            <person name="Inagaki F."/>
            <person name="Takami H."/>
        </authorList>
    </citation>
    <scope>NUCLEOTIDE SEQUENCE</scope>
    <source>
        <strain evidence="9">Expedition CK06-06</strain>
    </source>
</reference>
<evidence type="ECO:0000256" key="4">
    <source>
        <dbReference type="ARBA" id="ARBA00022723"/>
    </source>
</evidence>
<evidence type="ECO:0000256" key="2">
    <source>
        <dbReference type="ARBA" id="ARBA00022679"/>
    </source>
</evidence>
<evidence type="ECO:0000259" key="7">
    <source>
        <dbReference type="PROSITE" id="PS51332"/>
    </source>
</evidence>
<dbReference type="InterPro" id="IPR034466">
    <property type="entry name" value="Methyltransferase_Class_B"/>
</dbReference>
<dbReference type="PROSITE" id="PS51332">
    <property type="entry name" value="B12_BINDING"/>
    <property type="match status" value="1"/>
</dbReference>
<dbReference type="InterPro" id="IPR007197">
    <property type="entry name" value="rSAM"/>
</dbReference>
<comment type="cofactor">
    <cofactor evidence="1">
        <name>[4Fe-4S] cluster</name>
        <dbReference type="ChEBI" id="CHEBI:49883"/>
    </cofactor>
</comment>
<dbReference type="InterPro" id="IPR006158">
    <property type="entry name" value="Cobalamin-bd"/>
</dbReference>
<dbReference type="InterPro" id="IPR051198">
    <property type="entry name" value="BchE-like"/>
</dbReference>
<keyword evidence="2" id="KW-0808">Transferase</keyword>
<dbReference type="SFLD" id="SFLDG01082">
    <property type="entry name" value="B12-binding_domain_containing"/>
    <property type="match status" value="1"/>
</dbReference>